<comment type="subcellular location">
    <subcellularLocation>
        <location evidence="1">Cell membrane</location>
        <topology evidence="1">Multi-pass membrane protein</topology>
    </subcellularLocation>
</comment>
<feature type="transmembrane region" description="Helical" evidence="7">
    <location>
        <begin position="153"/>
        <end position="175"/>
    </location>
</feature>
<accession>A0A5C5YYE7</accession>
<feature type="compositionally biased region" description="Basic and acidic residues" evidence="6">
    <location>
        <begin position="16"/>
        <end position="27"/>
    </location>
</feature>
<gene>
    <name evidence="8" type="ORF">CA13_15520</name>
</gene>
<feature type="transmembrane region" description="Helical" evidence="7">
    <location>
        <begin position="251"/>
        <end position="277"/>
    </location>
</feature>
<feature type="transmembrane region" description="Helical" evidence="7">
    <location>
        <begin position="460"/>
        <end position="478"/>
    </location>
</feature>
<evidence type="ECO:0000256" key="2">
    <source>
        <dbReference type="ARBA" id="ARBA00022475"/>
    </source>
</evidence>
<dbReference type="GO" id="GO:0009246">
    <property type="term" value="P:enterobacterial common antigen biosynthetic process"/>
    <property type="evidence" value="ECO:0007669"/>
    <property type="project" value="InterPro"/>
</dbReference>
<feature type="transmembrane region" description="Helical" evidence="7">
    <location>
        <begin position="484"/>
        <end position="503"/>
    </location>
</feature>
<dbReference type="CDD" id="cd13125">
    <property type="entry name" value="MATE_like_10"/>
    <property type="match status" value="1"/>
</dbReference>
<reference evidence="8 9" key="1">
    <citation type="submission" date="2019-02" db="EMBL/GenBank/DDBJ databases">
        <title>Deep-cultivation of Planctomycetes and their phenomic and genomic characterization uncovers novel biology.</title>
        <authorList>
            <person name="Wiegand S."/>
            <person name="Jogler M."/>
            <person name="Boedeker C."/>
            <person name="Pinto D."/>
            <person name="Vollmers J."/>
            <person name="Rivas-Marin E."/>
            <person name="Kohn T."/>
            <person name="Peeters S.H."/>
            <person name="Heuer A."/>
            <person name="Rast P."/>
            <person name="Oberbeckmann S."/>
            <person name="Bunk B."/>
            <person name="Jeske O."/>
            <person name="Meyerdierks A."/>
            <person name="Storesund J.E."/>
            <person name="Kallscheuer N."/>
            <person name="Luecker S."/>
            <person name="Lage O.M."/>
            <person name="Pohl T."/>
            <person name="Merkel B.J."/>
            <person name="Hornburger P."/>
            <person name="Mueller R.-W."/>
            <person name="Bruemmer F."/>
            <person name="Labrenz M."/>
            <person name="Spormann A.M."/>
            <person name="Op Den Camp H."/>
            <person name="Overmann J."/>
            <person name="Amann R."/>
            <person name="Jetten M.S.M."/>
            <person name="Mascher T."/>
            <person name="Medema M.H."/>
            <person name="Devos D.P."/>
            <person name="Kaster A.-K."/>
            <person name="Ovreas L."/>
            <person name="Rohde M."/>
            <person name="Galperin M.Y."/>
            <person name="Jogler C."/>
        </authorList>
    </citation>
    <scope>NUCLEOTIDE SEQUENCE [LARGE SCALE GENOMIC DNA]</scope>
    <source>
        <strain evidence="8 9">CA13</strain>
    </source>
</reference>
<keyword evidence="9" id="KW-1185">Reference proteome</keyword>
<dbReference type="InterPro" id="IPR044550">
    <property type="entry name" value="WzxE"/>
</dbReference>
<dbReference type="EMBL" id="SJPJ01000001">
    <property type="protein sequence ID" value="TWT80139.1"/>
    <property type="molecule type" value="Genomic_DNA"/>
</dbReference>
<dbReference type="RefSeq" id="WP_146395222.1">
    <property type="nucleotide sequence ID" value="NZ_SJPJ01000001.1"/>
</dbReference>
<evidence type="ECO:0000256" key="1">
    <source>
        <dbReference type="ARBA" id="ARBA00004651"/>
    </source>
</evidence>
<keyword evidence="2" id="KW-1003">Cell membrane</keyword>
<dbReference type="InterPro" id="IPR050833">
    <property type="entry name" value="Poly_Biosynth_Transport"/>
</dbReference>
<feature type="transmembrane region" description="Helical" evidence="7">
    <location>
        <begin position="335"/>
        <end position="360"/>
    </location>
</feature>
<feature type="transmembrane region" description="Helical" evidence="7">
    <location>
        <begin position="187"/>
        <end position="205"/>
    </location>
</feature>
<dbReference type="PANTHER" id="PTHR30250:SF11">
    <property type="entry name" value="O-ANTIGEN TRANSPORTER-RELATED"/>
    <property type="match status" value="1"/>
</dbReference>
<evidence type="ECO:0000256" key="5">
    <source>
        <dbReference type="ARBA" id="ARBA00023136"/>
    </source>
</evidence>
<feature type="transmembrane region" description="Helical" evidence="7">
    <location>
        <begin position="283"/>
        <end position="304"/>
    </location>
</feature>
<evidence type="ECO:0000313" key="9">
    <source>
        <dbReference type="Proteomes" id="UP000315010"/>
    </source>
</evidence>
<feature type="transmembrane region" description="Helical" evidence="7">
    <location>
        <begin position="428"/>
        <end position="448"/>
    </location>
</feature>
<dbReference type="Proteomes" id="UP000315010">
    <property type="component" value="Unassembled WGS sequence"/>
</dbReference>
<keyword evidence="3 7" id="KW-0812">Transmembrane</keyword>
<feature type="transmembrane region" description="Helical" evidence="7">
    <location>
        <begin position="405"/>
        <end position="422"/>
    </location>
</feature>
<feature type="transmembrane region" description="Helical" evidence="7">
    <location>
        <begin position="211"/>
        <end position="230"/>
    </location>
</feature>
<evidence type="ECO:0000313" key="8">
    <source>
        <dbReference type="EMBL" id="TWT80139.1"/>
    </source>
</evidence>
<keyword evidence="5 7" id="KW-0472">Membrane</keyword>
<dbReference type="AlphaFoldDB" id="A0A5C5YYE7"/>
<sequence>MIQSINRQNELLESDQDTRNSIDVADRKSQSNSYGQVLKASSIIGGSQVVTMVIGMVRTKLVAMLIGPSGVGLVGMFQSITGMAATIAGLGIQTSGVRDVAAAAGAADERRIAETILTLRRVCWITGMLGCLILYLAAGFLSQMTFGSLDYVWSIRLLGLTILMGNIAGGQSAIIQGRRRIGDLARMRIVGAIGSTLVAVGFYTWLGIDGIIPALLAIAAITLAVSSYFARRVPVQKTSISWRESLRQAHGLLGLGLALVWSGLLTMLVAYLTRVWIAEELDLHAVGIYTAAFALSGLFVQFVLQAMGADYYPRLTAVAHDPAQMNRLINQQTEIGLLLAFPGLLATLAMAPLAIMVFYTTEFAPAAGLLKWFVVGCMGRVISFPLGYSMLALGRGKLFATTETIFNLFHLSGIWIGLHYFGLSSVAIAFALFYLFVTTVMLVTTHYLTRFRWNHAVIELLVWMIPVAAIVFLLDGWLSPALSASAGVIATLVATVLCLRHLVTCLGSQHRISKTLLRLPGGNWFTRGLNQA</sequence>
<feature type="region of interest" description="Disordered" evidence="6">
    <location>
        <begin position="1"/>
        <end position="27"/>
    </location>
</feature>
<evidence type="ECO:0000256" key="7">
    <source>
        <dbReference type="SAM" id="Phobius"/>
    </source>
</evidence>
<feature type="transmembrane region" description="Helical" evidence="7">
    <location>
        <begin position="372"/>
        <end position="393"/>
    </location>
</feature>
<evidence type="ECO:0000256" key="4">
    <source>
        <dbReference type="ARBA" id="ARBA00022989"/>
    </source>
</evidence>
<evidence type="ECO:0000256" key="3">
    <source>
        <dbReference type="ARBA" id="ARBA00022692"/>
    </source>
</evidence>
<name>A0A5C5YYE7_9BACT</name>
<feature type="transmembrane region" description="Helical" evidence="7">
    <location>
        <begin position="122"/>
        <end position="141"/>
    </location>
</feature>
<organism evidence="8 9">
    <name type="scientific">Novipirellula herctigrandis</name>
    <dbReference type="NCBI Taxonomy" id="2527986"/>
    <lineage>
        <taxon>Bacteria</taxon>
        <taxon>Pseudomonadati</taxon>
        <taxon>Planctomycetota</taxon>
        <taxon>Planctomycetia</taxon>
        <taxon>Pirellulales</taxon>
        <taxon>Pirellulaceae</taxon>
        <taxon>Novipirellula</taxon>
    </lineage>
</organism>
<feature type="compositionally biased region" description="Polar residues" evidence="6">
    <location>
        <begin position="1"/>
        <end position="11"/>
    </location>
</feature>
<dbReference type="GO" id="GO:0005886">
    <property type="term" value="C:plasma membrane"/>
    <property type="evidence" value="ECO:0007669"/>
    <property type="project" value="UniProtKB-SubCell"/>
</dbReference>
<keyword evidence="4 7" id="KW-1133">Transmembrane helix</keyword>
<comment type="caution">
    <text evidence="8">The sequence shown here is derived from an EMBL/GenBank/DDBJ whole genome shotgun (WGS) entry which is preliminary data.</text>
</comment>
<dbReference type="Pfam" id="PF13440">
    <property type="entry name" value="Polysacc_synt_3"/>
    <property type="match status" value="1"/>
</dbReference>
<proteinExistence type="predicted"/>
<dbReference type="OrthoDB" id="9769862at2"/>
<dbReference type="PANTHER" id="PTHR30250">
    <property type="entry name" value="PST FAMILY PREDICTED COLANIC ACID TRANSPORTER"/>
    <property type="match status" value="1"/>
</dbReference>
<protein>
    <submittedName>
        <fullName evidence="8">Colanic acid exporter</fullName>
    </submittedName>
</protein>
<evidence type="ECO:0000256" key="6">
    <source>
        <dbReference type="SAM" id="MobiDB-lite"/>
    </source>
</evidence>